<reference evidence="2 3" key="1">
    <citation type="submission" date="2024-10" db="EMBL/GenBank/DDBJ databases">
        <authorList>
            <person name="Kim D."/>
        </authorList>
    </citation>
    <scope>NUCLEOTIDE SEQUENCE [LARGE SCALE GENOMIC DNA]</scope>
    <source>
        <strain evidence="2">BH-2024</strain>
    </source>
</reference>
<accession>A0ABD2LLI6</accession>
<keyword evidence="3" id="KW-1185">Reference proteome</keyword>
<dbReference type="AlphaFoldDB" id="A0ABD2LLI6"/>
<keyword evidence="1" id="KW-0175">Coiled coil</keyword>
<organism evidence="2 3">
    <name type="scientific">Heterodera trifolii</name>
    <dbReference type="NCBI Taxonomy" id="157864"/>
    <lineage>
        <taxon>Eukaryota</taxon>
        <taxon>Metazoa</taxon>
        <taxon>Ecdysozoa</taxon>
        <taxon>Nematoda</taxon>
        <taxon>Chromadorea</taxon>
        <taxon>Rhabditida</taxon>
        <taxon>Tylenchina</taxon>
        <taxon>Tylenchomorpha</taxon>
        <taxon>Tylenchoidea</taxon>
        <taxon>Heteroderidae</taxon>
        <taxon>Heteroderinae</taxon>
        <taxon>Heterodera</taxon>
    </lineage>
</organism>
<comment type="caution">
    <text evidence="2">The sequence shown here is derived from an EMBL/GenBank/DDBJ whole genome shotgun (WGS) entry which is preliminary data.</text>
</comment>
<feature type="coiled-coil region" evidence="1">
    <location>
        <begin position="40"/>
        <end position="74"/>
    </location>
</feature>
<sequence length="247" mass="28050">MALRLDLAELLRLDLDLLRLDLAELLRLDLADLLRLDLDLRRLDLDLRRLDLDLRRLDLDLRRLDLDLRRLDLDLLRLDLLTHLTRLCRSTGPSAQQILRFGGCRAKGYAASLSARPRETSATTHWQDQTGKRTEFPSAFLLTISVRSIISSLSFADNINPTFVLHCVEGLGIALLCQTRLSTKKAVIQLLIIDILDSASPYVLDKYVVHLQALEKKKWPKDFASVCERISMLETDANLVNVANGNE</sequence>
<evidence type="ECO:0000313" key="3">
    <source>
        <dbReference type="Proteomes" id="UP001620626"/>
    </source>
</evidence>
<evidence type="ECO:0000256" key="1">
    <source>
        <dbReference type="SAM" id="Coils"/>
    </source>
</evidence>
<dbReference type="Proteomes" id="UP001620626">
    <property type="component" value="Unassembled WGS sequence"/>
</dbReference>
<name>A0ABD2LLI6_9BILA</name>
<evidence type="ECO:0000313" key="2">
    <source>
        <dbReference type="EMBL" id="KAL3116105.1"/>
    </source>
</evidence>
<dbReference type="EMBL" id="JBICBT010000362">
    <property type="protein sequence ID" value="KAL3116105.1"/>
    <property type="molecule type" value="Genomic_DNA"/>
</dbReference>
<gene>
    <name evidence="2" type="ORF">niasHT_007405</name>
</gene>
<proteinExistence type="predicted"/>
<protein>
    <submittedName>
        <fullName evidence="2">Uncharacterized protein</fullName>
    </submittedName>
</protein>